<dbReference type="PANTHER" id="PTHR14432">
    <property type="entry name" value="PROSAPIP2 PROTEIN/5-AZACYTIDINE INDUCED GENE 2"/>
    <property type="match status" value="1"/>
</dbReference>
<organism evidence="10 11">
    <name type="scientific">Etheostoma spectabile</name>
    <name type="common">orangethroat darter</name>
    <dbReference type="NCBI Taxonomy" id="54343"/>
    <lineage>
        <taxon>Eukaryota</taxon>
        <taxon>Metazoa</taxon>
        <taxon>Chordata</taxon>
        <taxon>Craniata</taxon>
        <taxon>Vertebrata</taxon>
        <taxon>Euteleostomi</taxon>
        <taxon>Actinopterygii</taxon>
        <taxon>Neopterygii</taxon>
        <taxon>Teleostei</taxon>
        <taxon>Neoteleostei</taxon>
        <taxon>Acanthomorphata</taxon>
        <taxon>Eupercaria</taxon>
        <taxon>Perciformes</taxon>
        <taxon>Percoidei</taxon>
        <taxon>Percidae</taxon>
        <taxon>Etheostomatinae</taxon>
        <taxon>Etheostoma</taxon>
    </lineage>
</organism>
<feature type="compositionally biased region" description="Gly residues" evidence="8">
    <location>
        <begin position="629"/>
        <end position="638"/>
    </location>
</feature>
<keyword evidence="2" id="KW-0479">Metal-binding</keyword>
<feature type="region of interest" description="Disordered" evidence="8">
    <location>
        <begin position="476"/>
        <end position="691"/>
    </location>
</feature>
<feature type="domain" description="UBZ1-type" evidence="9">
    <location>
        <begin position="755"/>
        <end position="781"/>
    </location>
</feature>
<dbReference type="Pfam" id="PF12845">
    <property type="entry name" value="TBD"/>
    <property type="match status" value="1"/>
</dbReference>
<keyword evidence="4" id="KW-0862">Zinc</keyword>
<evidence type="ECO:0000313" key="11">
    <source>
        <dbReference type="Proteomes" id="UP000327493"/>
    </source>
</evidence>
<feature type="coiled-coil region" evidence="7">
    <location>
        <begin position="274"/>
        <end position="318"/>
    </location>
</feature>
<name>A0A5J5CH40_9PERO</name>
<gene>
    <name evidence="10" type="ORF">FQN60_002793</name>
</gene>
<dbReference type="GO" id="GO:0008270">
    <property type="term" value="F:zinc ion binding"/>
    <property type="evidence" value="ECO:0007669"/>
    <property type="project" value="UniProtKB-KW"/>
</dbReference>
<dbReference type="GO" id="GO:0005737">
    <property type="term" value="C:cytoplasm"/>
    <property type="evidence" value="ECO:0007669"/>
    <property type="project" value="TreeGrafter"/>
</dbReference>
<evidence type="ECO:0000256" key="7">
    <source>
        <dbReference type="SAM" id="Coils"/>
    </source>
</evidence>
<dbReference type="PROSITE" id="PS51905">
    <property type="entry name" value="ZF_UBZ1"/>
    <property type="match status" value="1"/>
</dbReference>
<feature type="compositionally biased region" description="Basic and acidic residues" evidence="8">
    <location>
        <begin position="1"/>
        <end position="12"/>
    </location>
</feature>
<dbReference type="InterPro" id="IPR024581">
    <property type="entry name" value="TBD"/>
</dbReference>
<evidence type="ECO:0000256" key="2">
    <source>
        <dbReference type="ARBA" id="ARBA00022723"/>
    </source>
</evidence>
<feature type="compositionally biased region" description="Basic and acidic residues" evidence="8">
    <location>
        <begin position="32"/>
        <end position="55"/>
    </location>
</feature>
<dbReference type="Proteomes" id="UP000327493">
    <property type="component" value="Chromosome 21"/>
</dbReference>
<feature type="coiled-coil region" evidence="7">
    <location>
        <begin position="380"/>
        <end position="421"/>
    </location>
</feature>
<keyword evidence="5 7" id="KW-0175">Coiled coil</keyword>
<dbReference type="PANTHER" id="PTHR14432:SF2">
    <property type="entry name" value="TANK-BINDING KINASE 1-BINDING PROTEIN 1"/>
    <property type="match status" value="1"/>
</dbReference>
<evidence type="ECO:0000256" key="5">
    <source>
        <dbReference type="ARBA" id="ARBA00023054"/>
    </source>
</evidence>
<keyword evidence="11" id="KW-1185">Reference proteome</keyword>
<dbReference type="InterPro" id="IPR051891">
    <property type="entry name" value="TBK1-IKBKE_adapters"/>
</dbReference>
<dbReference type="AlphaFoldDB" id="A0A5J5CH40"/>
<evidence type="ECO:0000313" key="10">
    <source>
        <dbReference type="EMBL" id="KAA8581212.1"/>
    </source>
</evidence>
<evidence type="ECO:0000256" key="4">
    <source>
        <dbReference type="ARBA" id="ARBA00022833"/>
    </source>
</evidence>
<feature type="coiled-coil region" evidence="7">
    <location>
        <begin position="204"/>
        <end position="231"/>
    </location>
</feature>
<evidence type="ECO:0000256" key="6">
    <source>
        <dbReference type="PROSITE-ProRule" id="PRU01253"/>
    </source>
</evidence>
<dbReference type="EMBL" id="VOFY01000021">
    <property type="protein sequence ID" value="KAA8581212.1"/>
    <property type="molecule type" value="Genomic_DNA"/>
</dbReference>
<accession>A0A5J5CH40</accession>
<evidence type="ECO:0000256" key="3">
    <source>
        <dbReference type="ARBA" id="ARBA00022771"/>
    </source>
</evidence>
<keyword evidence="3 6" id="KW-0863">Zinc-finger</keyword>
<feature type="compositionally biased region" description="Pro residues" evidence="8">
    <location>
        <begin position="662"/>
        <end position="673"/>
    </location>
</feature>
<evidence type="ECO:0000256" key="1">
    <source>
        <dbReference type="ARBA" id="ARBA00022553"/>
    </source>
</evidence>
<reference evidence="10 11" key="1">
    <citation type="submission" date="2019-08" db="EMBL/GenBank/DDBJ databases">
        <title>A chromosome-level genome assembly, high-density linkage maps, and genome scans reveal the genomic architecture of hybrid incompatibilities underlying speciation via character displacement in darters (Percidae: Etheostominae).</title>
        <authorList>
            <person name="Moran R.L."/>
            <person name="Catchen J.M."/>
            <person name="Fuller R.C."/>
        </authorList>
    </citation>
    <scope>NUCLEOTIDE SEQUENCE [LARGE SCALE GENOMIC DNA]</scope>
    <source>
        <strain evidence="10">EspeVRDwgs_2016</strain>
        <tissue evidence="10">Muscle</tissue>
    </source>
</reference>
<comment type="caution">
    <text evidence="10">The sequence shown here is derived from an EMBL/GenBank/DDBJ whole genome shotgun (WGS) entry which is preliminary data.</text>
</comment>
<sequence length="787" mass="88207">MNDREKEQERKGRGGGGKKNGWEGIDGFDPALVERKMRGAPEEERKDRELVENEAHASTSTVRWGPVSISKRAQRSRPRPHLAIYQCTVSTGACELVKYETQGVQLGYQSDSVMAGEKGIRLDSMMTPQYTSQDLNILPVQTPVSSQLAVMQSLFGGGELGLLGGGGDAGGLKEDGCGSVVWHSTQLPPDDVYSASHFALITAYQDIKTRLSCLERENTSIKRKLKIYEIKFPMINEFREDTNSYCSFESKETALLHSENGNLQQRVNVLTHELQKRKEREEQLEDVIQAYEKIHMEKSNLQRDLDKMSSLVEKHVERILGLESALRQRENSLQKLNMQLHSKDMQYLQLHASSDQHMLDCPALTLQSSRSLDTLSDLKLQRLEAELEGARHEAHGACQREEELKGECERMKEEMRMLQNSQRDREMTSPCKQCDVEWIKKVGDEQVNLALAYTELTEELGRLQALSSKQTEILRKASHEQASPVQRHSPIHHQRHSPVSQRHSPISQRHSPVPPPPHHSPIQQRRSPVRLSPDMHRRSPLLDVNGGPASYSCRPPSQHLRASFQGRRSYSEVADPSAYQCPPRFSLDPVATLPKPRPYIDGYTKQQQQHVGSPHGGLQHRGSPSPHQGGAGGDGGLGESSMRHSREMPFPLSDVAHLHFEPPSPSTPAPQPPQSSEDEEEWTCPHPISPPRTLGVLSSAVPSGVMRGPASCSVFPIPQRSNNLSCHPQPGYMSAEHAQSWPSINLWMETEESDMRSCPLCQLIFPIGYPDDALIKHIDSHLENSKI</sequence>
<dbReference type="InterPro" id="IPR041641">
    <property type="entry name" value="CALCOCO1/2_Zn_UBZ1"/>
</dbReference>
<feature type="region of interest" description="Disordered" evidence="8">
    <location>
        <begin position="1"/>
        <end position="63"/>
    </location>
</feature>
<evidence type="ECO:0000256" key="8">
    <source>
        <dbReference type="SAM" id="MobiDB-lite"/>
    </source>
</evidence>
<proteinExistence type="predicted"/>
<protein>
    <recommendedName>
        <fullName evidence="9">UBZ1-type domain-containing protein</fullName>
    </recommendedName>
</protein>
<keyword evidence="1" id="KW-0597">Phosphoprotein</keyword>
<evidence type="ECO:0000259" key="9">
    <source>
        <dbReference type="PROSITE" id="PS51905"/>
    </source>
</evidence>